<feature type="compositionally biased region" description="Polar residues" evidence="6">
    <location>
        <begin position="85"/>
        <end position="100"/>
    </location>
</feature>
<comment type="function">
    <text evidence="5">Catalyzes the reversible phosphorylytic cleavage of uridine to uracil and ribose-1-phosphate which can then be utilized as carbon and energy sources or in the rescue of pyrimidine bases for nucleotide synthesis. Shows broad substrate specificity and can also accept deoxyuridine and other analogous compounds.</text>
</comment>
<keyword evidence="3 5" id="KW-0808">Transferase</keyword>
<feature type="compositionally biased region" description="Low complexity" evidence="6">
    <location>
        <begin position="64"/>
        <end position="84"/>
    </location>
</feature>
<dbReference type="GO" id="GO:0004850">
    <property type="term" value="F:uridine phosphorylase activity"/>
    <property type="evidence" value="ECO:0007669"/>
    <property type="project" value="UniProtKB-EC"/>
</dbReference>
<feature type="compositionally biased region" description="Polar residues" evidence="6">
    <location>
        <begin position="107"/>
        <end position="124"/>
    </location>
</feature>
<dbReference type="InterPro" id="IPR035994">
    <property type="entry name" value="Nucleoside_phosphorylase_sf"/>
</dbReference>
<sequence length="513" mass="55204">MSKPCKKGKGCLEDICGKKYPVDDSAGQKSSQSDSNGAKKNGAPTPQSSTRPNSNGGPTKVADSSSSKSSCSNICSSTNKSSTSTQAPISAGVPTSTSGPTAIAPDLSTSTSKVPASGISTSDIGSEGFRIRNPNISRDKEDILYHLALGNKSHDLVEMFGDIKFVCLGGTPHRMERFAYFILHEIGFKMQPGTMLQDISIHSHRYALFKVGPVIAVSHGMGMPSISILLHELIKLMYHAGVQDPIFFRMGTCGGLGLEPGTVVVSTETLNGLLEPVHIVPILGKRVDRPAILNQELAQEVISMKDPSDNFAIVNGKTMCTDDFYEGQGRLDGAFCHFTEEDKFQFLKMAKQKGVTNIEMESLALAAITHHVGIKSAVVCVTLLDRLTGDQINQSKKTLEEWQDRPMVIVGRYIKKYLKENGDIMNKIENKPKQRRSIACPDCVSLRKATKDSDESMKSTTSSAGSGSDSESSHSSTPSSSSSQTYGCLPGCSIIVSSEDYLQRVLDESNGVD</sequence>
<evidence type="ECO:0000256" key="2">
    <source>
        <dbReference type="ARBA" id="ARBA00022676"/>
    </source>
</evidence>
<dbReference type="EC" id="2.4.2.3" evidence="5"/>
<feature type="binding site" evidence="4">
    <location>
        <position position="205"/>
    </location>
    <ligand>
        <name>phosphate</name>
        <dbReference type="ChEBI" id="CHEBI:43474"/>
    </ligand>
</feature>
<dbReference type="PANTHER" id="PTHR43691:SF11">
    <property type="entry name" value="FI09636P-RELATED"/>
    <property type="match status" value="1"/>
</dbReference>
<feature type="compositionally biased region" description="Basic and acidic residues" evidence="6">
    <location>
        <begin position="10"/>
        <end position="22"/>
    </location>
</feature>
<dbReference type="GO" id="GO:0005829">
    <property type="term" value="C:cytosol"/>
    <property type="evidence" value="ECO:0007669"/>
    <property type="project" value="TreeGrafter"/>
</dbReference>
<dbReference type="GO" id="GO:0006218">
    <property type="term" value="P:uridine catabolic process"/>
    <property type="evidence" value="ECO:0007669"/>
    <property type="project" value="TreeGrafter"/>
</dbReference>
<protein>
    <recommendedName>
        <fullName evidence="5">Uridine phosphorylase</fullName>
        <ecNumber evidence="5">2.4.2.3</ecNumber>
    </recommendedName>
</protein>
<feature type="binding site" evidence="4">
    <location>
        <position position="330"/>
    </location>
    <ligand>
        <name>substrate</name>
    </ligand>
</feature>
<evidence type="ECO:0000313" key="9">
    <source>
        <dbReference type="Proteomes" id="UP001367676"/>
    </source>
</evidence>
<evidence type="ECO:0000256" key="1">
    <source>
        <dbReference type="ARBA" id="ARBA00010456"/>
    </source>
</evidence>
<dbReference type="SUPFAM" id="SSF53167">
    <property type="entry name" value="Purine and uridine phosphorylases"/>
    <property type="match status" value="1"/>
</dbReference>
<evidence type="ECO:0000313" key="8">
    <source>
        <dbReference type="EMBL" id="KAK7602530.1"/>
    </source>
</evidence>
<reference evidence="8 9" key="1">
    <citation type="submission" date="2024-03" db="EMBL/GenBank/DDBJ databases">
        <title>Adaptation during the transition from Ophiocordyceps entomopathogen to insect associate is accompanied by gene loss and intensified selection.</title>
        <authorList>
            <person name="Ward C.M."/>
            <person name="Onetto C.A."/>
            <person name="Borneman A.R."/>
        </authorList>
    </citation>
    <scope>NUCLEOTIDE SEQUENCE [LARGE SCALE GENOMIC DNA]</scope>
    <source>
        <strain evidence="8">AWRI1</strain>
        <tissue evidence="8">Single Adult Female</tissue>
    </source>
</reference>
<comment type="pathway">
    <text evidence="5">Pyrimidine metabolism; UMP biosynthesis via salvage pathway; uracil from uridine (phosphorylase route): step 1/1.</text>
</comment>
<proteinExistence type="inferred from homology"/>
<keyword evidence="2 5" id="KW-0328">Glycosyltransferase</keyword>
<comment type="similarity">
    <text evidence="1 5">Belongs to the PNP/UDP phosphorylase family.</text>
</comment>
<feature type="binding site" evidence="4">
    <location>
        <begin position="249"/>
        <end position="252"/>
    </location>
    <ligand>
        <name>phosphate</name>
        <dbReference type="ChEBI" id="CHEBI:43474"/>
    </ligand>
</feature>
<feature type="domain" description="Nucleoside phosphorylase" evidence="7">
    <location>
        <begin position="164"/>
        <end position="414"/>
    </location>
</feature>
<feature type="compositionally biased region" description="Polar residues" evidence="6">
    <location>
        <begin position="27"/>
        <end position="57"/>
    </location>
</feature>
<evidence type="ECO:0000256" key="3">
    <source>
        <dbReference type="ARBA" id="ARBA00022679"/>
    </source>
</evidence>
<dbReference type="Proteomes" id="UP001367676">
    <property type="component" value="Unassembled WGS sequence"/>
</dbReference>
<dbReference type="Pfam" id="PF01048">
    <property type="entry name" value="PNP_UDP_1"/>
    <property type="match status" value="1"/>
</dbReference>
<keyword evidence="9" id="KW-1185">Reference proteome</keyword>
<comment type="catalytic activity">
    <reaction evidence="5">
        <text>uridine + phosphate = alpha-D-ribose 1-phosphate + uracil</text>
        <dbReference type="Rhea" id="RHEA:24388"/>
        <dbReference type="ChEBI" id="CHEBI:16704"/>
        <dbReference type="ChEBI" id="CHEBI:17568"/>
        <dbReference type="ChEBI" id="CHEBI:43474"/>
        <dbReference type="ChEBI" id="CHEBI:57720"/>
        <dbReference type="EC" id="2.4.2.3"/>
    </reaction>
</comment>
<dbReference type="InterPro" id="IPR018016">
    <property type="entry name" value="Nucleoside_phosphorylase_CS"/>
</dbReference>
<accession>A0AAN9TTJ4</accession>
<feature type="binding site" evidence="4">
    <location>
        <position position="328"/>
    </location>
    <ligand>
        <name>substrate</name>
    </ligand>
</feature>
<name>A0AAN9TTJ4_9HEMI</name>
<dbReference type="PANTHER" id="PTHR43691">
    <property type="entry name" value="URIDINE PHOSPHORYLASE"/>
    <property type="match status" value="1"/>
</dbReference>
<dbReference type="CDD" id="cd17763">
    <property type="entry name" value="UP_hUPP-like"/>
    <property type="match status" value="1"/>
</dbReference>
<dbReference type="Gene3D" id="3.40.50.1580">
    <property type="entry name" value="Nucleoside phosphorylase domain"/>
    <property type="match status" value="1"/>
</dbReference>
<organism evidence="8 9">
    <name type="scientific">Parthenolecanium corni</name>
    <dbReference type="NCBI Taxonomy" id="536013"/>
    <lineage>
        <taxon>Eukaryota</taxon>
        <taxon>Metazoa</taxon>
        <taxon>Ecdysozoa</taxon>
        <taxon>Arthropoda</taxon>
        <taxon>Hexapoda</taxon>
        <taxon>Insecta</taxon>
        <taxon>Pterygota</taxon>
        <taxon>Neoptera</taxon>
        <taxon>Paraneoptera</taxon>
        <taxon>Hemiptera</taxon>
        <taxon>Sternorrhyncha</taxon>
        <taxon>Coccoidea</taxon>
        <taxon>Coccidae</taxon>
        <taxon>Parthenolecanium</taxon>
    </lineage>
</organism>
<dbReference type="GO" id="GO:0009166">
    <property type="term" value="P:nucleotide catabolic process"/>
    <property type="evidence" value="ECO:0007669"/>
    <property type="project" value="InterPro"/>
</dbReference>
<evidence type="ECO:0000256" key="6">
    <source>
        <dbReference type="SAM" id="MobiDB-lite"/>
    </source>
</evidence>
<dbReference type="AlphaFoldDB" id="A0AAN9TTJ4"/>
<feature type="region of interest" description="Disordered" evidence="6">
    <location>
        <begin position="1"/>
        <end position="126"/>
    </location>
</feature>
<dbReference type="NCBIfam" id="TIGR01719">
    <property type="entry name" value="euk_UDPppase"/>
    <property type="match status" value="1"/>
</dbReference>
<gene>
    <name evidence="8" type="ORF">V9T40_008119</name>
</gene>
<dbReference type="InterPro" id="IPR000845">
    <property type="entry name" value="Nucleoside_phosphorylase_d"/>
</dbReference>
<comment type="caution">
    <text evidence="8">The sequence shown here is derived from an EMBL/GenBank/DDBJ whole genome shotgun (WGS) entry which is preliminary data.</text>
</comment>
<evidence type="ECO:0000259" key="7">
    <source>
        <dbReference type="Pfam" id="PF01048"/>
    </source>
</evidence>
<dbReference type="EMBL" id="JBBCAQ010000008">
    <property type="protein sequence ID" value="KAK7602530.1"/>
    <property type="molecule type" value="Genomic_DNA"/>
</dbReference>
<feature type="region of interest" description="Disordered" evidence="6">
    <location>
        <begin position="451"/>
        <end position="486"/>
    </location>
</feature>
<evidence type="ECO:0000256" key="4">
    <source>
        <dbReference type="PIRSR" id="PIRSR610059-50"/>
    </source>
</evidence>
<dbReference type="PROSITE" id="PS01232">
    <property type="entry name" value="PNP_UDP_1"/>
    <property type="match status" value="1"/>
</dbReference>
<feature type="compositionally biased region" description="Low complexity" evidence="6">
    <location>
        <begin position="458"/>
        <end position="486"/>
    </location>
</feature>
<evidence type="ECO:0000256" key="5">
    <source>
        <dbReference type="RuleBase" id="RU361131"/>
    </source>
</evidence>
<dbReference type="InterPro" id="IPR010059">
    <property type="entry name" value="Uridine_phosphorylase_euk"/>
</dbReference>